<feature type="non-terminal residue" evidence="3">
    <location>
        <position position="138"/>
    </location>
</feature>
<evidence type="ECO:0000256" key="1">
    <source>
        <dbReference type="ARBA" id="ARBA00006141"/>
    </source>
</evidence>
<dbReference type="AlphaFoldDB" id="A0A8D7F8S3"/>
<dbReference type="InterPro" id="IPR000308">
    <property type="entry name" value="14-3-3"/>
</dbReference>
<dbReference type="Pfam" id="PF00244">
    <property type="entry name" value="14-3-3"/>
    <property type="match status" value="1"/>
</dbReference>
<dbReference type="PANTHER" id="PTHR18860">
    <property type="entry name" value="14-3-3 PROTEIN"/>
    <property type="match status" value="1"/>
</dbReference>
<dbReference type="Gene3D" id="1.20.190.20">
    <property type="entry name" value="14-3-3 domain"/>
    <property type="match status" value="1"/>
</dbReference>
<sequence length="138" mass="16013">MAKLAEQVEHYKEMVEYMEKVVGAVGEGEELTVEDRNLLSITYKNVIVALHVSWRIVSFIKQKEGRRNHNHVVAIRDYRARIESKIDSIYGGILRLLDAHLILVAAAIDSKVFYLKMKGDYYRYLAEFKIGSERNLRP</sequence>
<reference evidence="3" key="1">
    <citation type="submission" date="2021-03" db="EMBL/GenBank/DDBJ databases">
        <authorList>
            <consortium name="Genoscope - CEA"/>
            <person name="William W."/>
        </authorList>
    </citation>
    <scope>NUCLEOTIDE SEQUENCE</scope>
    <source>
        <strain evidence="3">Doubled-haploid Pahang</strain>
    </source>
</reference>
<proteinExistence type="inferred from homology"/>
<evidence type="ECO:0000259" key="2">
    <source>
        <dbReference type="SMART" id="SM00101"/>
    </source>
</evidence>
<dbReference type="SMART" id="SM00101">
    <property type="entry name" value="14_3_3"/>
    <property type="match status" value="1"/>
</dbReference>
<dbReference type="SUPFAM" id="SSF48445">
    <property type="entry name" value="14-3-3 protein"/>
    <property type="match status" value="1"/>
</dbReference>
<dbReference type="OMA" id="CERIHRF"/>
<feature type="domain" description="14-3-3" evidence="2">
    <location>
        <begin position="1"/>
        <end position="138"/>
    </location>
</feature>
<dbReference type="EMBL" id="HG996471">
    <property type="protein sequence ID" value="CAG1844843.1"/>
    <property type="molecule type" value="Genomic_DNA"/>
</dbReference>
<name>A0A8D7F8S3_MUSAM</name>
<protein>
    <submittedName>
        <fullName evidence="3">(wild Malaysian banana) hypothetical protein</fullName>
    </submittedName>
</protein>
<dbReference type="InterPro" id="IPR036815">
    <property type="entry name" value="14-3-3_dom_sf"/>
</dbReference>
<accession>A0A8D7F8S3</accession>
<organism evidence="3">
    <name type="scientific">Musa acuminata subsp. malaccensis</name>
    <name type="common">Wild banana</name>
    <name type="synonym">Musa malaccensis</name>
    <dbReference type="NCBI Taxonomy" id="214687"/>
    <lineage>
        <taxon>Eukaryota</taxon>
        <taxon>Viridiplantae</taxon>
        <taxon>Streptophyta</taxon>
        <taxon>Embryophyta</taxon>
        <taxon>Tracheophyta</taxon>
        <taxon>Spermatophyta</taxon>
        <taxon>Magnoliopsida</taxon>
        <taxon>Liliopsida</taxon>
        <taxon>Zingiberales</taxon>
        <taxon>Musaceae</taxon>
        <taxon>Musa</taxon>
    </lineage>
</organism>
<evidence type="ECO:0000313" key="3">
    <source>
        <dbReference type="EMBL" id="CAG1844843.1"/>
    </source>
</evidence>
<comment type="similarity">
    <text evidence="1">Belongs to the 14-3-3 family.</text>
</comment>
<dbReference type="InterPro" id="IPR023410">
    <property type="entry name" value="14-3-3_domain"/>
</dbReference>
<gene>
    <name evidence="3" type="ORF">GSMUA_146380.1</name>
</gene>
<dbReference type="PRINTS" id="PR00305">
    <property type="entry name" value="1433ZETA"/>
</dbReference>